<name>A0AAW0LDT5_QUESU</name>
<dbReference type="GO" id="GO:0016740">
    <property type="term" value="F:transferase activity"/>
    <property type="evidence" value="ECO:0007669"/>
    <property type="project" value="UniProtKB-KW"/>
</dbReference>
<evidence type="ECO:0000313" key="2">
    <source>
        <dbReference type="EMBL" id="KAK7849083.1"/>
    </source>
</evidence>
<dbReference type="InterPro" id="IPR023213">
    <property type="entry name" value="CAT-like_dom_sf"/>
</dbReference>
<protein>
    <submittedName>
        <fullName evidence="2">Spermidine hydroxycinnamoyl transferase</fullName>
    </submittedName>
</protein>
<dbReference type="Gene3D" id="3.30.559.10">
    <property type="entry name" value="Chloramphenicol acetyltransferase-like domain"/>
    <property type="match status" value="1"/>
</dbReference>
<feature type="region of interest" description="Disordered" evidence="1">
    <location>
        <begin position="129"/>
        <end position="148"/>
    </location>
</feature>
<proteinExistence type="predicted"/>
<reference evidence="2 3" key="1">
    <citation type="journal article" date="2018" name="Sci. Data">
        <title>The draft genome sequence of cork oak.</title>
        <authorList>
            <person name="Ramos A.M."/>
            <person name="Usie A."/>
            <person name="Barbosa P."/>
            <person name="Barros P.M."/>
            <person name="Capote T."/>
            <person name="Chaves I."/>
            <person name="Simoes F."/>
            <person name="Abreu I."/>
            <person name="Carrasquinho I."/>
            <person name="Faro C."/>
            <person name="Guimaraes J.B."/>
            <person name="Mendonca D."/>
            <person name="Nobrega F."/>
            <person name="Rodrigues L."/>
            <person name="Saibo N.J.M."/>
            <person name="Varela M.C."/>
            <person name="Egas C."/>
            <person name="Matos J."/>
            <person name="Miguel C.M."/>
            <person name="Oliveira M.M."/>
            <person name="Ricardo C.P."/>
            <person name="Goncalves S."/>
        </authorList>
    </citation>
    <scope>NUCLEOTIDE SEQUENCE [LARGE SCALE GENOMIC DNA]</scope>
    <source>
        <strain evidence="3">cv. HL8</strain>
    </source>
</reference>
<sequence length="148" mass="16693">MINISIKSNSMVIPSKPTPNGLLQLSEIDQAAQWTHAPVIHIYKPNNNIPSSFEKTKNALAQRCDLENNEIPFLDRTVLKSSEPLMKPRFDHIAYTTKSPFVIRSLDAKEGQKKETSMTLLKLTREQVEGLKNKANNETPYQENGVST</sequence>
<organism evidence="2 3">
    <name type="scientific">Quercus suber</name>
    <name type="common">Cork oak</name>
    <dbReference type="NCBI Taxonomy" id="58331"/>
    <lineage>
        <taxon>Eukaryota</taxon>
        <taxon>Viridiplantae</taxon>
        <taxon>Streptophyta</taxon>
        <taxon>Embryophyta</taxon>
        <taxon>Tracheophyta</taxon>
        <taxon>Spermatophyta</taxon>
        <taxon>Magnoliopsida</taxon>
        <taxon>eudicotyledons</taxon>
        <taxon>Gunneridae</taxon>
        <taxon>Pentapetalae</taxon>
        <taxon>rosids</taxon>
        <taxon>fabids</taxon>
        <taxon>Fagales</taxon>
        <taxon>Fagaceae</taxon>
        <taxon>Quercus</taxon>
    </lineage>
</organism>
<dbReference type="Pfam" id="PF02458">
    <property type="entry name" value="Transferase"/>
    <property type="match status" value="1"/>
</dbReference>
<dbReference type="AlphaFoldDB" id="A0AAW0LDT5"/>
<comment type="caution">
    <text evidence="2">The sequence shown here is derived from an EMBL/GenBank/DDBJ whole genome shotgun (WGS) entry which is preliminary data.</text>
</comment>
<feature type="compositionally biased region" description="Polar residues" evidence="1">
    <location>
        <begin position="134"/>
        <end position="148"/>
    </location>
</feature>
<keyword evidence="2" id="KW-0808">Transferase</keyword>
<dbReference type="EMBL" id="PKMF04000118">
    <property type="protein sequence ID" value="KAK7849083.1"/>
    <property type="molecule type" value="Genomic_DNA"/>
</dbReference>
<evidence type="ECO:0000256" key="1">
    <source>
        <dbReference type="SAM" id="MobiDB-lite"/>
    </source>
</evidence>
<gene>
    <name evidence="2" type="primary">SHT_1</name>
    <name evidence="2" type="ORF">CFP56_003803</name>
</gene>
<evidence type="ECO:0000313" key="3">
    <source>
        <dbReference type="Proteomes" id="UP000237347"/>
    </source>
</evidence>
<accession>A0AAW0LDT5</accession>
<dbReference type="Proteomes" id="UP000237347">
    <property type="component" value="Unassembled WGS sequence"/>
</dbReference>
<keyword evidence="3" id="KW-1185">Reference proteome</keyword>